<accession>A0A151NPL9</accession>
<sequence length="98" mass="10960">MFKASNYSEKHSGINSNSSNHLVARSARLTAHSAMFLAQELNHEAIVIHTHIPRPSIIGVPKQEEAESRRELELPTMDYETLSDLARTTGKGKIIFMT</sequence>
<evidence type="ECO:0000256" key="1">
    <source>
        <dbReference type="SAM" id="MobiDB-lite"/>
    </source>
</evidence>
<dbReference type="AlphaFoldDB" id="A0A151NPL9"/>
<dbReference type="EMBL" id="AKHW03002440">
    <property type="protein sequence ID" value="KYO38733.1"/>
    <property type="molecule type" value="Genomic_DNA"/>
</dbReference>
<protein>
    <submittedName>
        <fullName evidence="2">Uncharacterized protein</fullName>
    </submittedName>
</protein>
<proteinExistence type="predicted"/>
<organism evidence="2 3">
    <name type="scientific">Alligator mississippiensis</name>
    <name type="common">American alligator</name>
    <dbReference type="NCBI Taxonomy" id="8496"/>
    <lineage>
        <taxon>Eukaryota</taxon>
        <taxon>Metazoa</taxon>
        <taxon>Chordata</taxon>
        <taxon>Craniata</taxon>
        <taxon>Vertebrata</taxon>
        <taxon>Euteleostomi</taxon>
        <taxon>Archelosauria</taxon>
        <taxon>Archosauria</taxon>
        <taxon>Crocodylia</taxon>
        <taxon>Alligatoridae</taxon>
        <taxon>Alligatorinae</taxon>
        <taxon>Alligator</taxon>
    </lineage>
</organism>
<feature type="region of interest" description="Disordered" evidence="1">
    <location>
        <begin position="1"/>
        <end position="20"/>
    </location>
</feature>
<name>A0A151NPL9_ALLMI</name>
<evidence type="ECO:0000313" key="3">
    <source>
        <dbReference type="Proteomes" id="UP000050525"/>
    </source>
</evidence>
<keyword evidence="3" id="KW-1185">Reference proteome</keyword>
<gene>
    <name evidence="2" type="ORF">Y1Q_0023427</name>
</gene>
<dbReference type="Proteomes" id="UP000050525">
    <property type="component" value="Unassembled WGS sequence"/>
</dbReference>
<reference evidence="2 3" key="1">
    <citation type="journal article" date="2012" name="Genome Biol.">
        <title>Sequencing three crocodilian genomes to illuminate the evolution of archosaurs and amniotes.</title>
        <authorList>
            <person name="St John J.A."/>
            <person name="Braun E.L."/>
            <person name="Isberg S.R."/>
            <person name="Miles L.G."/>
            <person name="Chong A.Y."/>
            <person name="Gongora J."/>
            <person name="Dalzell P."/>
            <person name="Moran C."/>
            <person name="Bed'hom B."/>
            <person name="Abzhanov A."/>
            <person name="Burgess S.C."/>
            <person name="Cooksey A.M."/>
            <person name="Castoe T.A."/>
            <person name="Crawford N.G."/>
            <person name="Densmore L.D."/>
            <person name="Drew J.C."/>
            <person name="Edwards S.V."/>
            <person name="Faircloth B.C."/>
            <person name="Fujita M.K."/>
            <person name="Greenwold M.J."/>
            <person name="Hoffmann F.G."/>
            <person name="Howard J.M."/>
            <person name="Iguchi T."/>
            <person name="Janes D.E."/>
            <person name="Khan S.Y."/>
            <person name="Kohno S."/>
            <person name="de Koning A.J."/>
            <person name="Lance S.L."/>
            <person name="McCarthy F.M."/>
            <person name="McCormack J.E."/>
            <person name="Merchant M.E."/>
            <person name="Peterson D.G."/>
            <person name="Pollock D.D."/>
            <person name="Pourmand N."/>
            <person name="Raney B.J."/>
            <person name="Roessler K.A."/>
            <person name="Sanford J.R."/>
            <person name="Sawyer R.H."/>
            <person name="Schmidt C.J."/>
            <person name="Triplett E.W."/>
            <person name="Tuberville T.D."/>
            <person name="Venegas-Anaya M."/>
            <person name="Howard J.T."/>
            <person name="Jarvis E.D."/>
            <person name="Guillette L.J.Jr."/>
            <person name="Glenn T.C."/>
            <person name="Green R.E."/>
            <person name="Ray D.A."/>
        </authorList>
    </citation>
    <scope>NUCLEOTIDE SEQUENCE [LARGE SCALE GENOMIC DNA]</scope>
    <source>
        <strain evidence="2">KSC_2009_1</strain>
    </source>
</reference>
<evidence type="ECO:0000313" key="2">
    <source>
        <dbReference type="EMBL" id="KYO38733.1"/>
    </source>
</evidence>
<comment type="caution">
    <text evidence="2">The sequence shown here is derived from an EMBL/GenBank/DDBJ whole genome shotgun (WGS) entry which is preliminary data.</text>
</comment>